<evidence type="ECO:0000313" key="1">
    <source>
        <dbReference type="EMBL" id="KAG7441206.1"/>
    </source>
</evidence>
<dbReference type="RefSeq" id="XP_043034706.1">
    <property type="nucleotide sequence ID" value="XM_043179579.1"/>
</dbReference>
<accession>A0A9P7VJL2</accession>
<gene>
    <name evidence="1" type="ORF">BT62DRAFT_1080382</name>
</gene>
<comment type="caution">
    <text evidence="1">The sequence shown here is derived from an EMBL/GenBank/DDBJ whole genome shotgun (WGS) entry which is preliminary data.</text>
</comment>
<name>A0A9P7VJL2_9AGAR</name>
<dbReference type="AlphaFoldDB" id="A0A9P7VJL2"/>
<evidence type="ECO:0000313" key="2">
    <source>
        <dbReference type="Proteomes" id="UP000812287"/>
    </source>
</evidence>
<keyword evidence="2" id="KW-1185">Reference proteome</keyword>
<reference evidence="1" key="1">
    <citation type="submission" date="2020-11" db="EMBL/GenBank/DDBJ databases">
        <title>Adaptations for nitrogen fixation in a non-lichenized fungal sporocarp promotes dispersal by wood-feeding termites.</title>
        <authorList>
            <consortium name="DOE Joint Genome Institute"/>
            <person name="Koch R.A."/>
            <person name="Yoon G."/>
            <person name="Arayal U."/>
            <person name="Lail K."/>
            <person name="Amirebrahimi M."/>
            <person name="Labutti K."/>
            <person name="Lipzen A."/>
            <person name="Riley R."/>
            <person name="Barry K."/>
            <person name="Henrissat B."/>
            <person name="Grigoriev I.V."/>
            <person name="Herr J.R."/>
            <person name="Aime M.C."/>
        </authorList>
    </citation>
    <scope>NUCLEOTIDE SEQUENCE</scope>
    <source>
        <strain evidence="1">MCA 3950</strain>
    </source>
</reference>
<dbReference type="Proteomes" id="UP000812287">
    <property type="component" value="Unassembled WGS sequence"/>
</dbReference>
<protein>
    <submittedName>
        <fullName evidence="1">Uncharacterized protein</fullName>
    </submittedName>
</protein>
<dbReference type="EMBL" id="MU250563">
    <property type="protein sequence ID" value="KAG7441206.1"/>
    <property type="molecule type" value="Genomic_DNA"/>
</dbReference>
<organism evidence="1 2">
    <name type="scientific">Guyanagaster necrorhizus</name>
    <dbReference type="NCBI Taxonomy" id="856835"/>
    <lineage>
        <taxon>Eukaryota</taxon>
        <taxon>Fungi</taxon>
        <taxon>Dikarya</taxon>
        <taxon>Basidiomycota</taxon>
        <taxon>Agaricomycotina</taxon>
        <taxon>Agaricomycetes</taxon>
        <taxon>Agaricomycetidae</taxon>
        <taxon>Agaricales</taxon>
        <taxon>Marasmiineae</taxon>
        <taxon>Physalacriaceae</taxon>
        <taxon>Guyanagaster</taxon>
    </lineage>
</organism>
<proteinExistence type="predicted"/>
<feature type="non-terminal residue" evidence="1">
    <location>
        <position position="177"/>
    </location>
</feature>
<sequence length="177" mass="20209">MYEYLCPNKAYAQALPPSDVDTLIISCLTPPLQLLILHAGIRKETRRVRRVARRCVISYDGLPLPFRPEFSFITQICVATREGQGTEMEYKEEFLIDACVWHPSDVSSVLGPMPDWFSWFARGAISIFAMPWTWVSVQRVNHPDCVTAEKREQGAIPLPALKGRYLIEKRGEGERQV</sequence>
<dbReference type="GeneID" id="66101873"/>